<dbReference type="FunFam" id="3.20.20.70:FF:000015">
    <property type="entry name" value="Orotidine 5'-phosphate decarboxylase"/>
    <property type="match status" value="1"/>
</dbReference>
<evidence type="ECO:0000256" key="2">
    <source>
        <dbReference type="ARBA" id="ARBA00004861"/>
    </source>
</evidence>
<keyword evidence="5 9" id="KW-0665">Pyrimidine biosynthesis</keyword>
<feature type="binding site" evidence="9">
    <location>
        <begin position="60"/>
        <end position="69"/>
    </location>
    <ligand>
        <name>substrate</name>
    </ligand>
</feature>
<dbReference type="AlphaFoldDB" id="A0A9Q4FYQ4"/>
<dbReference type="InterPro" id="IPR013785">
    <property type="entry name" value="Aldolase_TIM"/>
</dbReference>
<evidence type="ECO:0000313" key="14">
    <source>
        <dbReference type="EMBL" id="MCR6095974.1"/>
    </source>
</evidence>
<dbReference type="InterPro" id="IPR047596">
    <property type="entry name" value="OMPdecase_bac"/>
</dbReference>
<dbReference type="Pfam" id="PF00215">
    <property type="entry name" value="OMPdecase"/>
    <property type="match status" value="1"/>
</dbReference>
<feature type="binding site" evidence="9 11">
    <location>
        <position position="33"/>
    </location>
    <ligand>
        <name>substrate</name>
    </ligand>
</feature>
<dbReference type="SMART" id="SM00934">
    <property type="entry name" value="OMPdecase"/>
    <property type="match status" value="1"/>
</dbReference>
<feature type="active site" description="For OMPdecase activity" evidence="10">
    <location>
        <position position="65"/>
    </location>
</feature>
<keyword evidence="15" id="KW-1185">Reference proteome</keyword>
<comment type="pathway">
    <text evidence="2 9 12">Pyrimidine metabolism; UMP biosynthesis via de novo pathway; UMP from orotate: step 2/2.</text>
</comment>
<evidence type="ECO:0000256" key="4">
    <source>
        <dbReference type="ARBA" id="ARBA00022793"/>
    </source>
</evidence>
<dbReference type="PANTHER" id="PTHR32119">
    <property type="entry name" value="OROTIDINE 5'-PHOSPHATE DECARBOXYLASE"/>
    <property type="match status" value="1"/>
</dbReference>
<dbReference type="SUPFAM" id="SSF51366">
    <property type="entry name" value="Ribulose-phoshate binding barrel"/>
    <property type="match status" value="1"/>
</dbReference>
<dbReference type="InterPro" id="IPR011060">
    <property type="entry name" value="RibuloseP-bd_barrel"/>
</dbReference>
<dbReference type="GO" id="GO:0004590">
    <property type="term" value="F:orotidine-5'-phosphate decarboxylase activity"/>
    <property type="evidence" value="ECO:0007669"/>
    <property type="project" value="UniProtKB-UniRule"/>
</dbReference>
<feature type="binding site" evidence="9 11">
    <location>
        <position position="213"/>
    </location>
    <ligand>
        <name>substrate</name>
    </ligand>
</feature>
<feature type="active site" description="Proton donor" evidence="9">
    <location>
        <position position="62"/>
    </location>
</feature>
<organism evidence="14 15">
    <name type="scientific">Salipaludibacillus agaradhaerens</name>
    <name type="common">Bacillus agaradhaerens</name>
    <dbReference type="NCBI Taxonomy" id="76935"/>
    <lineage>
        <taxon>Bacteria</taxon>
        <taxon>Bacillati</taxon>
        <taxon>Bacillota</taxon>
        <taxon>Bacilli</taxon>
        <taxon>Bacillales</taxon>
        <taxon>Bacillaceae</taxon>
    </lineage>
</organism>
<evidence type="ECO:0000313" key="15">
    <source>
        <dbReference type="Proteomes" id="UP001057753"/>
    </source>
</evidence>
<dbReference type="EMBL" id="JABXYM010000001">
    <property type="protein sequence ID" value="MCR6095974.1"/>
    <property type="molecule type" value="Genomic_DNA"/>
</dbReference>
<evidence type="ECO:0000256" key="8">
    <source>
        <dbReference type="ARBA" id="ARBA00061012"/>
    </source>
</evidence>
<comment type="similarity">
    <text evidence="8 9">Belongs to the OMP decarboxylase family. Type 1 subfamily.</text>
</comment>
<sequence length="240" mass="26674">MQQYPLIVALDFPSGHEALHFLSYFKNRQLTVKVGMELFYREGPDFVLTLKEKGHAIFLDLKLHDIPTTVERAMRQIGALGVDIVNVHALGGKEMMKAAMKGLQDSMKDGGEIPLCVAVTHLTSTSETMMQHEIGIEAPLHNHILHLCQQVDEAGLNGVVCSAEDVKMIKQSYPNLYTVTPGIRRTTDMVHDQVRIMTPSEAAMAGSDAIVVGRGITRAPQPLEAYHLYEKDWRSSHVSE</sequence>
<dbReference type="GO" id="GO:0006207">
    <property type="term" value="P:'de novo' pyrimidine nucleobase biosynthetic process"/>
    <property type="evidence" value="ECO:0007669"/>
    <property type="project" value="InterPro"/>
</dbReference>
<evidence type="ECO:0000256" key="1">
    <source>
        <dbReference type="ARBA" id="ARBA00002356"/>
    </source>
</evidence>
<comment type="subunit">
    <text evidence="3 9">Homodimer.</text>
</comment>
<keyword evidence="4 9" id="KW-0210">Decarboxylase</keyword>
<feature type="binding site" evidence="9 11">
    <location>
        <position position="123"/>
    </location>
    <ligand>
        <name>substrate</name>
    </ligand>
</feature>
<reference evidence="14" key="1">
    <citation type="submission" date="2020-06" db="EMBL/GenBank/DDBJ databases">
        <title>Insight into the genomes of haloalkaliphilic bacilli from Kenyan soda lakes.</title>
        <authorList>
            <person name="Mwirichia R."/>
            <person name="Villamizar G.C."/>
            <person name="Poehlein A."/>
            <person name="Mugweru J."/>
            <person name="Kipnyargis A."/>
            <person name="Kiplimo D."/>
            <person name="Orwa P."/>
            <person name="Daniel R."/>
        </authorList>
    </citation>
    <scope>NUCLEOTIDE SEQUENCE</scope>
    <source>
        <strain evidence="14">B1096_S55</strain>
    </source>
</reference>
<dbReference type="Gene3D" id="3.20.20.70">
    <property type="entry name" value="Aldolase class I"/>
    <property type="match status" value="1"/>
</dbReference>
<name>A0A9Q4FYQ4_SALAG</name>
<dbReference type="HAMAP" id="MF_01200_B">
    <property type="entry name" value="OMPdecase_type1_B"/>
    <property type="match status" value="1"/>
</dbReference>
<dbReference type="PANTHER" id="PTHR32119:SF2">
    <property type="entry name" value="OROTIDINE 5'-PHOSPHATE DECARBOXYLASE"/>
    <property type="match status" value="1"/>
</dbReference>
<evidence type="ECO:0000256" key="10">
    <source>
        <dbReference type="PIRSR" id="PIRSR614732-1"/>
    </source>
</evidence>
<comment type="function">
    <text evidence="1 9">Catalyzes the decarboxylation of orotidine 5'-monophosphate (OMP) to uridine 5'-monophosphate (UMP).</text>
</comment>
<dbReference type="InterPro" id="IPR001754">
    <property type="entry name" value="OMPdeCOase_dom"/>
</dbReference>
<feature type="binding site" evidence="9 11">
    <location>
        <position position="214"/>
    </location>
    <ligand>
        <name>substrate</name>
    </ligand>
</feature>
<evidence type="ECO:0000256" key="3">
    <source>
        <dbReference type="ARBA" id="ARBA00011738"/>
    </source>
</evidence>
<protein>
    <recommendedName>
        <fullName evidence="9">Orotidine 5'-phosphate decarboxylase</fullName>
        <ecNumber evidence="9">4.1.1.23</ecNumber>
    </recommendedName>
    <alternativeName>
        <fullName evidence="9">OMP decarboxylase</fullName>
        <shortName evidence="9">OMPDCase</shortName>
        <shortName evidence="9">OMPdecase</shortName>
    </alternativeName>
</protein>
<dbReference type="InterPro" id="IPR018089">
    <property type="entry name" value="OMPdecase_AS"/>
</dbReference>
<comment type="catalytic activity">
    <reaction evidence="7 9 12">
        <text>orotidine 5'-phosphate + H(+) = UMP + CO2</text>
        <dbReference type="Rhea" id="RHEA:11596"/>
        <dbReference type="ChEBI" id="CHEBI:15378"/>
        <dbReference type="ChEBI" id="CHEBI:16526"/>
        <dbReference type="ChEBI" id="CHEBI:57538"/>
        <dbReference type="ChEBI" id="CHEBI:57865"/>
        <dbReference type="EC" id="4.1.1.23"/>
    </reaction>
</comment>
<evidence type="ECO:0000256" key="5">
    <source>
        <dbReference type="ARBA" id="ARBA00022975"/>
    </source>
</evidence>
<evidence type="ECO:0000256" key="9">
    <source>
        <dbReference type="HAMAP-Rule" id="MF_01200"/>
    </source>
</evidence>
<feature type="active site" description="For OMPdecase activity" evidence="10">
    <location>
        <position position="62"/>
    </location>
</feature>
<dbReference type="PROSITE" id="PS00156">
    <property type="entry name" value="OMPDECASE"/>
    <property type="match status" value="1"/>
</dbReference>
<evidence type="ECO:0000256" key="12">
    <source>
        <dbReference type="RuleBase" id="RU000512"/>
    </source>
</evidence>
<keyword evidence="6 9" id="KW-0456">Lyase</keyword>
<dbReference type="CDD" id="cd04725">
    <property type="entry name" value="OMP_decarboxylase_like"/>
    <property type="match status" value="1"/>
</dbReference>
<dbReference type="NCBIfam" id="TIGR01740">
    <property type="entry name" value="pyrF"/>
    <property type="match status" value="1"/>
</dbReference>
<dbReference type="RefSeq" id="WP_257820711.1">
    <property type="nucleotide sequence ID" value="NZ_JABXYM010000001.1"/>
</dbReference>
<evidence type="ECO:0000256" key="6">
    <source>
        <dbReference type="ARBA" id="ARBA00023239"/>
    </source>
</evidence>
<dbReference type="GO" id="GO:0044205">
    <property type="term" value="P:'de novo' UMP biosynthetic process"/>
    <property type="evidence" value="ECO:0007669"/>
    <property type="project" value="UniProtKB-UniRule"/>
</dbReference>
<evidence type="ECO:0000256" key="11">
    <source>
        <dbReference type="PIRSR" id="PIRSR614732-2"/>
    </source>
</evidence>
<feature type="domain" description="Orotidine 5'-phosphate decarboxylase" evidence="13">
    <location>
        <begin position="5"/>
        <end position="229"/>
    </location>
</feature>
<dbReference type="Proteomes" id="UP001057753">
    <property type="component" value="Unassembled WGS sequence"/>
</dbReference>
<dbReference type="GO" id="GO:0005829">
    <property type="term" value="C:cytosol"/>
    <property type="evidence" value="ECO:0007669"/>
    <property type="project" value="TreeGrafter"/>
</dbReference>
<comment type="caution">
    <text evidence="14">The sequence shown here is derived from an EMBL/GenBank/DDBJ whole genome shotgun (WGS) entry which is preliminary data.</text>
</comment>
<proteinExistence type="inferred from homology"/>
<dbReference type="NCBIfam" id="NF001273">
    <property type="entry name" value="PRK00230.1"/>
    <property type="match status" value="1"/>
</dbReference>
<accession>A0A9Q4FYQ4</accession>
<feature type="binding site" evidence="9 11">
    <location>
        <position position="11"/>
    </location>
    <ligand>
        <name>substrate</name>
    </ligand>
</feature>
<evidence type="ECO:0000259" key="13">
    <source>
        <dbReference type="SMART" id="SM00934"/>
    </source>
</evidence>
<gene>
    <name evidence="9 14" type="primary">pyrF</name>
    <name evidence="14" type="ORF">HXA33_05395</name>
</gene>
<feature type="binding site" evidence="9 11">
    <location>
        <position position="184"/>
    </location>
    <ligand>
        <name>substrate</name>
    </ligand>
</feature>
<feature type="active site" description="For OMPdecase activity" evidence="10">
    <location>
        <position position="60"/>
    </location>
</feature>
<feature type="binding site" evidence="9 11">
    <location>
        <position position="193"/>
    </location>
    <ligand>
        <name>substrate</name>
    </ligand>
</feature>
<dbReference type="InterPro" id="IPR014732">
    <property type="entry name" value="OMPdecase"/>
</dbReference>
<evidence type="ECO:0000256" key="7">
    <source>
        <dbReference type="ARBA" id="ARBA00049157"/>
    </source>
</evidence>
<dbReference type="EC" id="4.1.1.23" evidence="9"/>